<dbReference type="KEGG" id="ccau:EG346_04385"/>
<keyword evidence="1" id="KW-0472">Membrane</keyword>
<sequence length="525" mass="60401">MVNDDTYVYFNYAKNFVNGNYFAYDSRKIPSEGFTSLIYLLLLIPFEYIKFPLPVAGFFINSTALILSGFFLLKAINLNTSKKSNGVLAAILFVSFCFIDKNITGIIGWTFETLLNLLCFLIMIYGCVRIKTSQKGTLLLFIIYFISILIRPENIVIFSPFLLYVLLIFADKIKYIRHFIYFLSVFIAYLLVKYLIFGDIFPTGFYRKMSSPGLLNKDGILYVKDFLLEYKFHIIFIILATIGFKILKKDEKFIDKNIIISSVIICFVTILFFLKSNPLIGVHFRYLINIMGMIYILMSFIIIQIFSNKRGVLLAGIAILQIGKTSANVRNNIFSFIPDTETQINQHKYIQLGKYFNENIKNPGDIYFAFGDAGAIPYSFSCKFIDLNGLSEPYLAKLVSNKNSSLKTELYIRYLNKYKPDIIVILNGEENQKNPVLLHGPLQKPNEYRSFLKNLSENGYLYGGTIKAYYKLHIALNKNSKNFEELSNVLKKYSQYENLSDHSGKFIINFDAGNIQFNSINTNLK</sequence>
<feature type="transmembrane region" description="Helical" evidence="1">
    <location>
        <begin position="286"/>
        <end position="306"/>
    </location>
</feature>
<name>A0A3G6NP44_CHRCU</name>
<gene>
    <name evidence="2" type="ORF">EG346_04385</name>
</gene>
<dbReference type="Proteomes" id="UP000273270">
    <property type="component" value="Chromosome"/>
</dbReference>
<feature type="transmembrane region" description="Helical" evidence="1">
    <location>
        <begin position="179"/>
        <end position="206"/>
    </location>
</feature>
<keyword evidence="1" id="KW-1133">Transmembrane helix</keyword>
<keyword evidence="3" id="KW-1185">Reference proteome</keyword>
<accession>A0A3G6NP44</accession>
<proteinExistence type="predicted"/>
<evidence type="ECO:0000256" key="1">
    <source>
        <dbReference type="SAM" id="Phobius"/>
    </source>
</evidence>
<reference evidence="3" key="1">
    <citation type="submission" date="2018-11" db="EMBL/GenBank/DDBJ databases">
        <title>Proposal to divide the Flavobacteriaceae and reorganize its genera based on Amino Acid Identity values calculated from whole genome sequences.</title>
        <authorList>
            <person name="Nicholson A.C."/>
            <person name="Gulvik C.A."/>
            <person name="Whitney A.M."/>
            <person name="Humrighouse B.W."/>
            <person name="Bell M."/>
            <person name="Holmes B."/>
            <person name="Steigerwalt A.G."/>
            <person name="Villarma A."/>
            <person name="Sheth M."/>
            <person name="Batra D."/>
            <person name="Pryor J."/>
            <person name="Bernardet J.-F."/>
            <person name="Hugo C."/>
            <person name="Kampfer P."/>
            <person name="Newman J."/>
            <person name="McQuiston J.R."/>
        </authorList>
    </citation>
    <scope>NUCLEOTIDE SEQUENCE [LARGE SCALE GENOMIC DNA]</scope>
    <source>
        <strain evidence="3">G0188</strain>
    </source>
</reference>
<feature type="transmembrane region" description="Helical" evidence="1">
    <location>
        <begin position="227"/>
        <end position="246"/>
    </location>
</feature>
<dbReference type="AlphaFoldDB" id="A0A3G6NP44"/>
<protein>
    <recommendedName>
        <fullName evidence="4">Glycosyltransferase RgtA/B/C/D-like domain-containing protein</fullName>
    </recommendedName>
</protein>
<evidence type="ECO:0008006" key="4">
    <source>
        <dbReference type="Google" id="ProtNLM"/>
    </source>
</evidence>
<feature type="transmembrane region" description="Helical" evidence="1">
    <location>
        <begin position="258"/>
        <end position="274"/>
    </location>
</feature>
<dbReference type="EMBL" id="CP033920">
    <property type="protein sequence ID" value="AZA47467.1"/>
    <property type="molecule type" value="Genomic_DNA"/>
</dbReference>
<feature type="transmembrane region" description="Helical" evidence="1">
    <location>
        <begin position="140"/>
        <end position="167"/>
    </location>
</feature>
<feature type="transmembrane region" description="Helical" evidence="1">
    <location>
        <begin position="55"/>
        <end position="73"/>
    </location>
</feature>
<organism evidence="2 3">
    <name type="scientific">Chryseobacterium carnipullorum</name>
    <dbReference type="NCBI Taxonomy" id="1124835"/>
    <lineage>
        <taxon>Bacteria</taxon>
        <taxon>Pseudomonadati</taxon>
        <taxon>Bacteroidota</taxon>
        <taxon>Flavobacteriia</taxon>
        <taxon>Flavobacteriales</taxon>
        <taxon>Weeksellaceae</taxon>
        <taxon>Chryseobacterium group</taxon>
        <taxon>Chryseobacterium</taxon>
    </lineage>
</organism>
<feature type="transmembrane region" description="Helical" evidence="1">
    <location>
        <begin position="109"/>
        <end position="128"/>
    </location>
</feature>
<evidence type="ECO:0000313" key="3">
    <source>
        <dbReference type="Proteomes" id="UP000273270"/>
    </source>
</evidence>
<keyword evidence="1" id="KW-0812">Transmembrane</keyword>
<evidence type="ECO:0000313" key="2">
    <source>
        <dbReference type="EMBL" id="AZA47467.1"/>
    </source>
</evidence>